<sequence length="81" mass="9270">MDKQAAKSRLASKTLRVCPAALFQVPLCAAQVRSRYPTKFPVHLLQQARVYRNRFTREEGVKELAVKPITQFPVSLDDEVR</sequence>
<keyword evidence="2" id="KW-1185">Reference proteome</keyword>
<evidence type="ECO:0000313" key="1">
    <source>
        <dbReference type="EMBL" id="KAG8231569.1"/>
    </source>
</evidence>
<dbReference type="OrthoDB" id="438726at2759"/>
<dbReference type="EMBL" id="KZ308559">
    <property type="protein sequence ID" value="KAG8231569.1"/>
    <property type="molecule type" value="Genomic_DNA"/>
</dbReference>
<proteinExistence type="predicted"/>
<protein>
    <submittedName>
        <fullName evidence="1">Uncharacterized protein</fullName>
    </submittedName>
</protein>
<dbReference type="Proteomes" id="UP000792457">
    <property type="component" value="Unassembled WGS sequence"/>
</dbReference>
<reference evidence="1" key="1">
    <citation type="submission" date="2013-04" db="EMBL/GenBank/DDBJ databases">
        <authorList>
            <person name="Qu J."/>
            <person name="Murali S.C."/>
            <person name="Bandaranaike D."/>
            <person name="Bellair M."/>
            <person name="Blankenburg K."/>
            <person name="Chao H."/>
            <person name="Dinh H."/>
            <person name="Doddapaneni H."/>
            <person name="Downs B."/>
            <person name="Dugan-Rocha S."/>
            <person name="Elkadiri S."/>
            <person name="Gnanaolivu R.D."/>
            <person name="Hernandez B."/>
            <person name="Javaid M."/>
            <person name="Jayaseelan J.C."/>
            <person name="Lee S."/>
            <person name="Li M."/>
            <person name="Ming W."/>
            <person name="Munidasa M."/>
            <person name="Muniz J."/>
            <person name="Nguyen L."/>
            <person name="Ongeri F."/>
            <person name="Osuji N."/>
            <person name="Pu L.-L."/>
            <person name="Puazo M."/>
            <person name="Qu C."/>
            <person name="Quiroz J."/>
            <person name="Raj R."/>
            <person name="Weissenberger G."/>
            <person name="Xin Y."/>
            <person name="Zou X."/>
            <person name="Han Y."/>
            <person name="Richards S."/>
            <person name="Worley K."/>
            <person name="Muzny D."/>
            <person name="Gibbs R."/>
        </authorList>
    </citation>
    <scope>NUCLEOTIDE SEQUENCE</scope>
    <source>
        <strain evidence="1">Sampled in the wild</strain>
    </source>
</reference>
<organism evidence="1 2">
    <name type="scientific">Ladona fulva</name>
    <name type="common">Scarce chaser dragonfly</name>
    <name type="synonym">Libellula fulva</name>
    <dbReference type="NCBI Taxonomy" id="123851"/>
    <lineage>
        <taxon>Eukaryota</taxon>
        <taxon>Metazoa</taxon>
        <taxon>Ecdysozoa</taxon>
        <taxon>Arthropoda</taxon>
        <taxon>Hexapoda</taxon>
        <taxon>Insecta</taxon>
        <taxon>Pterygota</taxon>
        <taxon>Palaeoptera</taxon>
        <taxon>Odonata</taxon>
        <taxon>Epiprocta</taxon>
        <taxon>Anisoptera</taxon>
        <taxon>Libelluloidea</taxon>
        <taxon>Libellulidae</taxon>
        <taxon>Ladona</taxon>
    </lineage>
</organism>
<reference evidence="1" key="2">
    <citation type="submission" date="2017-10" db="EMBL/GenBank/DDBJ databases">
        <title>Ladona fulva Genome sequencing and assembly.</title>
        <authorList>
            <person name="Murali S."/>
            <person name="Richards S."/>
            <person name="Bandaranaike D."/>
            <person name="Bellair M."/>
            <person name="Blankenburg K."/>
            <person name="Chao H."/>
            <person name="Dinh H."/>
            <person name="Doddapaneni H."/>
            <person name="Dugan-Rocha S."/>
            <person name="Elkadiri S."/>
            <person name="Gnanaolivu R."/>
            <person name="Hernandez B."/>
            <person name="Skinner E."/>
            <person name="Javaid M."/>
            <person name="Lee S."/>
            <person name="Li M."/>
            <person name="Ming W."/>
            <person name="Munidasa M."/>
            <person name="Muniz J."/>
            <person name="Nguyen L."/>
            <person name="Hughes D."/>
            <person name="Osuji N."/>
            <person name="Pu L.-L."/>
            <person name="Puazo M."/>
            <person name="Qu C."/>
            <person name="Quiroz J."/>
            <person name="Raj R."/>
            <person name="Weissenberger G."/>
            <person name="Xin Y."/>
            <person name="Zou X."/>
            <person name="Han Y."/>
            <person name="Worley K."/>
            <person name="Muzny D."/>
            <person name="Gibbs R."/>
        </authorList>
    </citation>
    <scope>NUCLEOTIDE SEQUENCE</scope>
    <source>
        <strain evidence="1">Sampled in the wild</strain>
    </source>
</reference>
<name>A0A8K0KCB9_LADFU</name>
<gene>
    <name evidence="1" type="ORF">J437_LFUL011747</name>
</gene>
<dbReference type="AlphaFoldDB" id="A0A8K0KCB9"/>
<accession>A0A8K0KCB9</accession>
<comment type="caution">
    <text evidence="1">The sequence shown here is derived from an EMBL/GenBank/DDBJ whole genome shotgun (WGS) entry which is preliminary data.</text>
</comment>
<evidence type="ECO:0000313" key="2">
    <source>
        <dbReference type="Proteomes" id="UP000792457"/>
    </source>
</evidence>